<evidence type="ECO:0000313" key="4">
    <source>
        <dbReference type="EMBL" id="KAF0293432.1"/>
    </source>
</evidence>
<evidence type="ECO:0000259" key="2">
    <source>
        <dbReference type="Pfam" id="PF15353"/>
    </source>
</evidence>
<evidence type="ECO:0000259" key="3">
    <source>
        <dbReference type="Pfam" id="PF16002"/>
    </source>
</evidence>
<sequence length="310" mass="35459">MHRQCFDNWEDGVLTYLKSCGRARSWSEKQRHQNLWTKKGYDLAFKACGCRCGRGHLKKDLDWTNSSMTNGEDNTKRRKKHNKSTKPVLTLTIQTPAIGCHGRHNSGGNGIFARRTDFSSFNILPKHKINSYHIKMEDEGSQGNDDTRCFLLSSLASARMCRTFCVVCGDALTVYDRYPIIDGTFFIGPRQHSRASVQVRYDNRVQYLSAVCMGCLEGWTVRLRCRRCHQPWDGSHLILGTMYTFDIFAATPCCSERLKCNECDSPVIAPDQRLNFYSDYSHMVSCPFCTALENHFVKALSFYQRVPPTA</sequence>
<dbReference type="PANTHER" id="PTHR13425:SF3">
    <property type="entry name" value="HEADCASE PROTEIN HOMOLOG"/>
    <property type="match status" value="1"/>
</dbReference>
<dbReference type="PANTHER" id="PTHR13425">
    <property type="entry name" value="HEADCASE PROTEIN"/>
    <property type="match status" value="1"/>
</dbReference>
<feature type="region of interest" description="Disordered" evidence="1">
    <location>
        <begin position="63"/>
        <end position="85"/>
    </location>
</feature>
<comment type="caution">
    <text evidence="4">The sequence shown here is derived from an EMBL/GenBank/DDBJ whole genome shotgun (WGS) entry which is preliminary data.</text>
</comment>
<dbReference type="InterPro" id="IPR054537">
    <property type="entry name" value="HECA_N"/>
</dbReference>
<evidence type="ECO:0000256" key="1">
    <source>
        <dbReference type="SAM" id="MobiDB-lite"/>
    </source>
</evidence>
<dbReference type="EMBL" id="VIIS01001747">
    <property type="protein sequence ID" value="KAF0293432.1"/>
    <property type="molecule type" value="Genomic_DNA"/>
</dbReference>
<accession>A0A6A4VRV4</accession>
<gene>
    <name evidence="4" type="primary">hdc</name>
    <name evidence="4" type="ORF">FJT64_008749</name>
</gene>
<dbReference type="Pfam" id="PF15353">
    <property type="entry name" value="HECA_N"/>
    <property type="match status" value="1"/>
</dbReference>
<dbReference type="Pfam" id="PF16002">
    <property type="entry name" value="Headcase"/>
    <property type="match status" value="1"/>
</dbReference>
<feature type="compositionally biased region" description="Polar residues" evidence="1">
    <location>
        <begin position="63"/>
        <end position="72"/>
    </location>
</feature>
<feature type="domain" description="Headcase middle" evidence="3">
    <location>
        <begin position="104"/>
        <end position="300"/>
    </location>
</feature>
<protein>
    <submittedName>
        <fullName evidence="4">Headcase protein</fullName>
    </submittedName>
</protein>
<name>A0A6A4VRV4_AMPAM</name>
<keyword evidence="5" id="KW-1185">Reference proteome</keyword>
<dbReference type="AlphaFoldDB" id="A0A6A4VRV4"/>
<reference evidence="4 5" key="1">
    <citation type="submission" date="2019-07" db="EMBL/GenBank/DDBJ databases">
        <title>Draft genome assembly of a fouling barnacle, Amphibalanus amphitrite (Darwin, 1854): The first reference genome for Thecostraca.</title>
        <authorList>
            <person name="Kim W."/>
        </authorList>
    </citation>
    <scope>NUCLEOTIDE SEQUENCE [LARGE SCALE GENOMIC DNA]</scope>
    <source>
        <strain evidence="4">SNU_AA5</strain>
        <tissue evidence="4">Soma without cirri and trophi</tissue>
    </source>
</reference>
<evidence type="ECO:0000313" key="5">
    <source>
        <dbReference type="Proteomes" id="UP000440578"/>
    </source>
</evidence>
<dbReference type="InterPro" id="IPR026066">
    <property type="entry name" value="Headcase"/>
</dbReference>
<dbReference type="Proteomes" id="UP000440578">
    <property type="component" value="Unassembled WGS sequence"/>
</dbReference>
<feature type="domain" description="Headcase N-terminal" evidence="2">
    <location>
        <begin position="1"/>
        <end position="63"/>
    </location>
</feature>
<dbReference type="OrthoDB" id="10012848at2759"/>
<organism evidence="4 5">
    <name type="scientific">Amphibalanus amphitrite</name>
    <name type="common">Striped barnacle</name>
    <name type="synonym">Balanus amphitrite</name>
    <dbReference type="NCBI Taxonomy" id="1232801"/>
    <lineage>
        <taxon>Eukaryota</taxon>
        <taxon>Metazoa</taxon>
        <taxon>Ecdysozoa</taxon>
        <taxon>Arthropoda</taxon>
        <taxon>Crustacea</taxon>
        <taxon>Multicrustacea</taxon>
        <taxon>Cirripedia</taxon>
        <taxon>Thoracica</taxon>
        <taxon>Thoracicalcarea</taxon>
        <taxon>Balanomorpha</taxon>
        <taxon>Balanoidea</taxon>
        <taxon>Balanidae</taxon>
        <taxon>Amphibalaninae</taxon>
        <taxon>Amphibalanus</taxon>
    </lineage>
</organism>
<proteinExistence type="predicted"/>
<dbReference type="InterPro" id="IPR031947">
    <property type="entry name" value="Headcase_mid"/>
</dbReference>